<reference evidence="2 3" key="1">
    <citation type="submission" date="2018-12" db="EMBL/GenBank/DDBJ databases">
        <title>A novel vanA-carrying plasmid in a clinical isolate of Enterococcus avium.</title>
        <authorList>
            <person name="Bernasconi O.J."/>
            <person name="Luzzaro F."/>
            <person name="Endimiani A."/>
        </authorList>
    </citation>
    <scope>NUCLEOTIDE SEQUENCE [LARGE SCALE GENOMIC DNA]</scope>
    <source>
        <strain evidence="2 3">LC0559/18</strain>
    </source>
</reference>
<feature type="region of interest" description="Disordered" evidence="1">
    <location>
        <begin position="289"/>
        <end position="363"/>
    </location>
</feature>
<protein>
    <submittedName>
        <fullName evidence="2">Uncharacterized protein</fullName>
    </submittedName>
</protein>
<comment type="caution">
    <text evidence="2">The sequence shown here is derived from an EMBL/GenBank/DDBJ whole genome shotgun (WGS) entry which is preliminary data.</text>
</comment>
<evidence type="ECO:0000313" key="3">
    <source>
        <dbReference type="Proteomes" id="UP000288388"/>
    </source>
</evidence>
<name>A0A437UQH5_ENTAV</name>
<accession>A0A437UQH5</accession>
<evidence type="ECO:0000313" key="2">
    <source>
        <dbReference type="EMBL" id="RVU95884.1"/>
    </source>
</evidence>
<dbReference type="RefSeq" id="WP_127979375.1">
    <property type="nucleotide sequence ID" value="NZ_JAQLBW010000057.1"/>
</dbReference>
<dbReference type="Proteomes" id="UP000288388">
    <property type="component" value="Unassembled WGS sequence"/>
</dbReference>
<feature type="compositionally biased region" description="Basic and acidic residues" evidence="1">
    <location>
        <begin position="325"/>
        <end position="339"/>
    </location>
</feature>
<feature type="compositionally biased region" description="Basic and acidic residues" evidence="1">
    <location>
        <begin position="289"/>
        <end position="303"/>
    </location>
</feature>
<gene>
    <name evidence="2" type="ORF">EK398_14105</name>
</gene>
<evidence type="ECO:0000256" key="1">
    <source>
        <dbReference type="SAM" id="MobiDB-lite"/>
    </source>
</evidence>
<sequence length="363" mass="42277">MEMKQLTRRQLFTVKKRENLEKKVCKFWEETGNVDLVIEYIIAIILRNALVVSDFSLPCKDLVRELLFHAEPSETLKKFCPFLKDYVEDSEWITVIKRLFKTEINYYKATKKIRIYESYLKNKGTAEITEKYDSFTLISYFEDESGKKHAWKLRDVDPKNTLEETKRMLGILTKMTIFKKGDIRQFAKFLDCECQGTTTLYSTRAPKEQETKEVVVEPQKIKAVTDVESDLLKGYDLHLLNKEQLITLIKSLLKEAEAIMCEAELGEVSEEDFDMLPYNKVISQKTRLNDRIVPDTSDKERRSSKSNQSESEKGEQIPFLVAAEAKMETSLEKPTEKPPKSNSAPKKKYTKTERALLKRFSKV</sequence>
<proteinExistence type="predicted"/>
<dbReference type="EMBL" id="RYZS01000001">
    <property type="protein sequence ID" value="RVU95884.1"/>
    <property type="molecule type" value="Genomic_DNA"/>
</dbReference>
<organism evidence="2 3">
    <name type="scientific">Enterococcus avium</name>
    <name type="common">Streptococcus avium</name>
    <dbReference type="NCBI Taxonomy" id="33945"/>
    <lineage>
        <taxon>Bacteria</taxon>
        <taxon>Bacillati</taxon>
        <taxon>Bacillota</taxon>
        <taxon>Bacilli</taxon>
        <taxon>Lactobacillales</taxon>
        <taxon>Enterococcaceae</taxon>
        <taxon>Enterococcus</taxon>
    </lineage>
</organism>
<dbReference type="AlphaFoldDB" id="A0A437UQH5"/>